<feature type="domain" description="Chitin-binding type-2" evidence="9">
    <location>
        <begin position="1918"/>
        <end position="1977"/>
    </location>
</feature>
<feature type="chain" id="PRO_5046379986" evidence="8">
    <location>
        <begin position="19"/>
        <end position="1977"/>
    </location>
</feature>
<protein>
    <submittedName>
        <fullName evidence="11">Glycosyl hydrolases family 18</fullName>
    </submittedName>
</protein>
<feature type="compositionally biased region" description="Polar residues" evidence="7">
    <location>
        <begin position="631"/>
        <end position="645"/>
    </location>
</feature>
<feature type="compositionally biased region" description="Low complexity" evidence="7">
    <location>
        <begin position="1006"/>
        <end position="1016"/>
    </location>
</feature>
<evidence type="ECO:0000256" key="4">
    <source>
        <dbReference type="ARBA" id="ARBA00023157"/>
    </source>
</evidence>
<dbReference type="PANTHER" id="PTHR11177:SF399">
    <property type="entry name" value="CHITINASE 6, ISOFORM C"/>
    <property type="match status" value="1"/>
</dbReference>
<evidence type="ECO:0000256" key="7">
    <source>
        <dbReference type="SAM" id="MobiDB-lite"/>
    </source>
</evidence>
<feature type="compositionally biased region" description="Polar residues" evidence="7">
    <location>
        <begin position="761"/>
        <end position="774"/>
    </location>
</feature>
<keyword evidence="8" id="KW-0732">Signal</keyword>
<evidence type="ECO:0000256" key="5">
    <source>
        <dbReference type="ARBA" id="ARBA00023295"/>
    </source>
</evidence>
<dbReference type="SMART" id="SM00494">
    <property type="entry name" value="ChtBD2"/>
    <property type="match status" value="2"/>
</dbReference>
<feature type="domain" description="Chitin-binding type-2" evidence="9">
    <location>
        <begin position="466"/>
        <end position="527"/>
    </location>
</feature>
<feature type="compositionally biased region" description="Pro residues" evidence="7">
    <location>
        <begin position="1839"/>
        <end position="1848"/>
    </location>
</feature>
<feature type="compositionally biased region" description="Low complexity" evidence="7">
    <location>
        <begin position="1617"/>
        <end position="1638"/>
    </location>
</feature>
<proteinExistence type="inferred from homology"/>
<keyword evidence="4" id="KW-1015">Disulfide bond</keyword>
<feature type="compositionally biased region" description="Polar residues" evidence="7">
    <location>
        <begin position="703"/>
        <end position="712"/>
    </location>
</feature>
<dbReference type="Gene3D" id="2.170.140.10">
    <property type="entry name" value="Chitin binding domain"/>
    <property type="match status" value="2"/>
</dbReference>
<feature type="compositionally biased region" description="Acidic residues" evidence="7">
    <location>
        <begin position="682"/>
        <end position="693"/>
    </location>
</feature>
<dbReference type="InterPro" id="IPR002557">
    <property type="entry name" value="Chitin-bd_dom"/>
</dbReference>
<gene>
    <name evidence="11" type="ORF">NTJ_10660</name>
</gene>
<dbReference type="InterPro" id="IPR050314">
    <property type="entry name" value="Glycosyl_Hydrlase_18"/>
</dbReference>
<dbReference type="InterPro" id="IPR001223">
    <property type="entry name" value="Glyco_hydro18_cat"/>
</dbReference>
<feature type="compositionally biased region" description="Low complexity" evidence="7">
    <location>
        <begin position="1172"/>
        <end position="1193"/>
    </location>
</feature>
<evidence type="ECO:0000313" key="11">
    <source>
        <dbReference type="EMBL" id="BES97846.1"/>
    </source>
</evidence>
<dbReference type="Gene3D" id="3.10.50.10">
    <property type="match status" value="1"/>
</dbReference>
<dbReference type="PROSITE" id="PS01095">
    <property type="entry name" value="GH18_1"/>
    <property type="match status" value="1"/>
</dbReference>
<feature type="region of interest" description="Disordered" evidence="7">
    <location>
        <begin position="631"/>
        <end position="814"/>
    </location>
</feature>
<keyword evidence="5 6" id="KW-0326">Glycosidase</keyword>
<feature type="region of interest" description="Disordered" evidence="7">
    <location>
        <begin position="1594"/>
        <end position="1638"/>
    </location>
</feature>
<feature type="compositionally biased region" description="Low complexity" evidence="7">
    <location>
        <begin position="531"/>
        <end position="566"/>
    </location>
</feature>
<feature type="compositionally biased region" description="Low complexity" evidence="7">
    <location>
        <begin position="443"/>
        <end position="454"/>
    </location>
</feature>
<dbReference type="Pfam" id="PF00704">
    <property type="entry name" value="Glyco_hydro_18"/>
    <property type="match status" value="1"/>
</dbReference>
<dbReference type="InterPro" id="IPR029070">
    <property type="entry name" value="Chitinase_insertion_sf"/>
</dbReference>
<keyword evidence="2" id="KW-0147">Chitin-binding</keyword>
<feature type="compositionally biased region" description="Polar residues" evidence="7">
    <location>
        <begin position="785"/>
        <end position="814"/>
    </location>
</feature>
<feature type="compositionally biased region" description="Polar residues" evidence="7">
    <location>
        <begin position="1126"/>
        <end position="1157"/>
    </location>
</feature>
<evidence type="ECO:0000259" key="9">
    <source>
        <dbReference type="PROSITE" id="PS50940"/>
    </source>
</evidence>
<feature type="compositionally biased region" description="Basic and acidic residues" evidence="7">
    <location>
        <begin position="649"/>
        <end position="675"/>
    </location>
</feature>
<evidence type="ECO:0000256" key="8">
    <source>
        <dbReference type="SAM" id="SignalP"/>
    </source>
</evidence>
<feature type="compositionally biased region" description="Polar residues" evidence="7">
    <location>
        <begin position="1689"/>
        <end position="1706"/>
    </location>
</feature>
<feature type="compositionally biased region" description="Polar residues" evidence="7">
    <location>
        <begin position="1385"/>
        <end position="1410"/>
    </location>
</feature>
<feature type="signal peptide" evidence="8">
    <location>
        <begin position="1"/>
        <end position="18"/>
    </location>
</feature>
<evidence type="ECO:0000256" key="6">
    <source>
        <dbReference type="RuleBase" id="RU000489"/>
    </source>
</evidence>
<feature type="compositionally biased region" description="Low complexity" evidence="7">
    <location>
        <begin position="1343"/>
        <end position="1354"/>
    </location>
</feature>
<organism evidence="11 12">
    <name type="scientific">Nesidiocoris tenuis</name>
    <dbReference type="NCBI Taxonomy" id="355587"/>
    <lineage>
        <taxon>Eukaryota</taxon>
        <taxon>Metazoa</taxon>
        <taxon>Ecdysozoa</taxon>
        <taxon>Arthropoda</taxon>
        <taxon>Hexapoda</taxon>
        <taxon>Insecta</taxon>
        <taxon>Pterygota</taxon>
        <taxon>Neoptera</taxon>
        <taxon>Paraneoptera</taxon>
        <taxon>Hemiptera</taxon>
        <taxon>Heteroptera</taxon>
        <taxon>Panheteroptera</taxon>
        <taxon>Cimicomorpha</taxon>
        <taxon>Miridae</taxon>
        <taxon>Dicyphina</taxon>
        <taxon>Nesidiocoris</taxon>
    </lineage>
</organism>
<dbReference type="PROSITE" id="PS51910">
    <property type="entry name" value="GH18_2"/>
    <property type="match status" value="1"/>
</dbReference>
<dbReference type="InterPro" id="IPR017853">
    <property type="entry name" value="GH"/>
</dbReference>
<name>A0ABN7B3V7_9HEMI</name>
<feature type="region of interest" description="Disordered" evidence="7">
    <location>
        <begin position="1828"/>
        <end position="1848"/>
    </location>
</feature>
<keyword evidence="3 6" id="KW-0378">Hydrolase</keyword>
<dbReference type="Gene3D" id="3.20.20.80">
    <property type="entry name" value="Glycosidases"/>
    <property type="match status" value="1"/>
</dbReference>
<keyword evidence="12" id="KW-1185">Reference proteome</keyword>
<dbReference type="InterPro" id="IPR036508">
    <property type="entry name" value="Chitin-bd_dom_sf"/>
</dbReference>
<feature type="region of interest" description="Disordered" evidence="7">
    <location>
        <begin position="1340"/>
        <end position="1534"/>
    </location>
</feature>
<dbReference type="SUPFAM" id="SSF57625">
    <property type="entry name" value="Invertebrate chitin-binding proteins"/>
    <property type="match status" value="2"/>
</dbReference>
<feature type="region of interest" description="Disordered" evidence="7">
    <location>
        <begin position="438"/>
        <end position="464"/>
    </location>
</feature>
<sequence>MRLRYAILVTMLLSASHQHEVVKRESGSSEKRVVCYYTNWSVYRPGTAKFNPQNINPYLCTHLIYAFGGLDRENGLRPYDKYQDIEQGGYAKFTGLKTYNKALKTMLAIGGWNEGSARFSPLVADEERRKEFVKNVVKFLRINHFDGLDLDWEYPAYRDGGKPKDKENYGLLVQELREEFERESDKTGRPRLLLTMAVPAGIEYIDKGYDIPKLNRYLDFMNILSYDYHSAFEPSVNHHSPLYSIEEENEYNFDSQLTIDATVKHYLLKGVDAEKLVLGIPTYGRSYTLFNKDSTALGSPADGPGEQGDATREKGYLAYYEICDNVQKGNWTVVQPKETAMGPYAFKDNQWVGYDDDAIVRRKSQYVNEKHLGGIMFWSIDNDDFRGNCHSRPYPLIEAAKEALLGKAPVSNKLPTPPRGGKGSTLNKFSAKLKNHRITPAASSTTQSSVTLTTPDPPTTPDPGSDFKCKDEGFFPHPRDCKKYFWCLDSGPSNLGIVAHQFTCPSGLYFNKAADSCDFARNVPCKKKSGDSTTTTTAAPAKSASSSPKLATTTRPTTTTTTTTEAPVEEEEEEYYEEQEDPQTIKQLIMLIKKLGGVAELEKQLEGSAGDSTTPAISKSLYERVINQQTSRFQTQQRNGPTGPQNEGLPRDNSRSNFRKDKPSYVTIRRDRPTSERTSPSEYEDEEAEEESVDGNRPKYTPIQRNRGSQTEGIEADKPTTERERNKLRYQNVDRFRSRTRPDTSQTPAETEDEAEEEEIPTSSRRQLSTTLRYTNIFRGRTPADPSTSTTSRYVTLQRQRSQPAGNDAGTTENELVDSDEVVQEREVETTTTLRPSRVKVSESELPLTTTPTAIRTSTRVVTSVVEGATKRQRVPLHMLHELLKDSENFVDSVTKPYRRKAATTSTTTEAVTVSPRASGFRTRRPIVITTTVRTTPAYIALRRNRLKTPITTTEAAEASTKHKGFIPSRTRGRTTAGPSESLEETSEEDDKETKPPRGFFPRQRLTTTESSLTSTKRQIERNRFSARRSTTTAAPIEEEDKQATREYFRDTNVIRKPGGVKSRFPSRRQPTTPSANSDNSTAAITSTDKSTSPLEESSSTTEAPSTGTSSTSQTAQAEQNTTETVKSSPAANSTLEGNITPDANNSTTGEMTTEAVTNEIGEVESKDIQINSTSENSSDSSTTEAPATTSSPVSVTVPILVTSSSTSATTIPTSSANRFYRPKSHSVQIISTNETDSIIDGSNQIVRNRTKIILRRKKPTEEEVVTPLDSLGVGSTPRTAVRGEKVVIRRRKPQVTPKTPDFTDDDYGFLDNVVSSTYAPTKARGRSRFATSIRDELDEDQTTATSLRTRTTAGNQNLISRSRSSISTTVPSTRSRSRSAFDRGTTSAPATSREASSNFPSRQRTATTRRYQEISRESERASDSREGRSRSRPAAEETSKRRTPSVEREPSESARRRHRVPSPSESQAGEPEAKAARTLQRGKKKFSVQEFASLEGISEDDDGDEVPRKSSSQSRNAVSTSKRGDEQKKKVRKVILRKPVKDLAVGESGIPEQETYYNGLEDDPSNFDGETVKLFDSLIVDNDIDIVKQSLAVQNSSRSDADERDEIQRSRRPFQRRPTAVRSTTTTTTELPTTARQRTTVQILRQRLSRFKNERNQAKGTTQSIEEEDVSTTIRPRKAEFRRVIRPSSAQSLEKTPQLDSSIEQSVAKDTVTRGNQFHRETSSRSQAHLKQPVTDLPSASSASDESIYRGRVTPSGSFETSGEPDVVTIDEHSSYDSDEESIPDLANVAVAAIQSLATSAPTDATEQYITTTVRPTFREIVHPKEQPRVRPTRPPHRPPVQIPESPPIPAIVPLRNVVRSSPRPFSKVLPIPARQHPRVLGAPVDPSALYDDYDDFYAEPVEIPLSGKVRIHTDGYIECLDIGNFPHPFSCRKFISCAKMENGHLLGWEYTCPKGLSFDPIGGICNWNAGLGCKE</sequence>
<feature type="compositionally biased region" description="Acidic residues" evidence="7">
    <location>
        <begin position="750"/>
        <end position="760"/>
    </location>
</feature>
<dbReference type="SUPFAM" id="SSF51445">
    <property type="entry name" value="(Trans)glycosidases"/>
    <property type="match status" value="1"/>
</dbReference>
<feature type="region of interest" description="Disordered" evidence="7">
    <location>
        <begin position="527"/>
        <end position="582"/>
    </location>
</feature>
<feature type="domain" description="GH18" evidence="10">
    <location>
        <begin position="31"/>
        <end position="407"/>
    </location>
</feature>
<evidence type="ECO:0000259" key="10">
    <source>
        <dbReference type="PROSITE" id="PS51910"/>
    </source>
</evidence>
<dbReference type="GO" id="GO:0016787">
    <property type="term" value="F:hydrolase activity"/>
    <property type="evidence" value="ECO:0007669"/>
    <property type="project" value="UniProtKB-KW"/>
</dbReference>
<feature type="compositionally biased region" description="Basic and acidic residues" evidence="7">
    <location>
        <begin position="1411"/>
        <end position="1455"/>
    </location>
</feature>
<dbReference type="PROSITE" id="PS50940">
    <property type="entry name" value="CHIT_BIND_II"/>
    <property type="match status" value="2"/>
</dbReference>
<evidence type="ECO:0000256" key="2">
    <source>
        <dbReference type="ARBA" id="ARBA00022669"/>
    </source>
</evidence>
<dbReference type="Pfam" id="PF01607">
    <property type="entry name" value="CBM_14"/>
    <property type="match status" value="2"/>
</dbReference>
<dbReference type="PANTHER" id="PTHR11177">
    <property type="entry name" value="CHITINASE"/>
    <property type="match status" value="1"/>
</dbReference>
<dbReference type="InterPro" id="IPR001579">
    <property type="entry name" value="Glyco_hydro_18_chit_AS"/>
</dbReference>
<evidence type="ECO:0000256" key="1">
    <source>
        <dbReference type="ARBA" id="ARBA00009121"/>
    </source>
</evidence>
<dbReference type="SMART" id="SM00636">
    <property type="entry name" value="Glyco_18"/>
    <property type="match status" value="1"/>
</dbReference>
<feature type="compositionally biased region" description="Polar residues" evidence="7">
    <location>
        <begin position="1069"/>
        <end position="1090"/>
    </location>
</feature>
<evidence type="ECO:0000313" key="12">
    <source>
        <dbReference type="Proteomes" id="UP001307889"/>
    </source>
</evidence>
<reference evidence="11 12" key="1">
    <citation type="submission" date="2023-09" db="EMBL/GenBank/DDBJ databases">
        <title>Nesidiocoris tenuis whole genome shotgun sequence.</title>
        <authorList>
            <person name="Shibata T."/>
            <person name="Shimoda M."/>
            <person name="Kobayashi T."/>
            <person name="Uehara T."/>
        </authorList>
    </citation>
    <scope>NUCLEOTIDE SEQUENCE [LARGE SCALE GENOMIC DNA]</scope>
    <source>
        <strain evidence="11 12">Japan</strain>
    </source>
</reference>
<dbReference type="SUPFAM" id="SSF54556">
    <property type="entry name" value="Chitinase insertion domain"/>
    <property type="match status" value="1"/>
</dbReference>
<dbReference type="Proteomes" id="UP001307889">
    <property type="component" value="Chromosome 8"/>
</dbReference>
<feature type="compositionally biased region" description="Low complexity" evidence="7">
    <location>
        <begin position="1361"/>
        <end position="1375"/>
    </location>
</feature>
<feature type="compositionally biased region" description="Acidic residues" evidence="7">
    <location>
        <begin position="982"/>
        <end position="991"/>
    </location>
</feature>
<dbReference type="CDD" id="cd02872">
    <property type="entry name" value="GH18_chitolectin_chitotriosidase"/>
    <property type="match status" value="1"/>
</dbReference>
<feature type="compositionally biased region" description="Polar residues" evidence="7">
    <location>
        <begin position="1510"/>
        <end position="1522"/>
    </location>
</feature>
<comment type="similarity">
    <text evidence="1">Belongs to the glycosyl hydrolase 18 family. Chitinase class II subfamily.</text>
</comment>
<dbReference type="InterPro" id="IPR011583">
    <property type="entry name" value="Chitinase_II/V-like_cat"/>
</dbReference>
<accession>A0ABN7B3V7</accession>
<dbReference type="EMBL" id="AP028916">
    <property type="protein sequence ID" value="BES97846.1"/>
    <property type="molecule type" value="Genomic_DNA"/>
</dbReference>
<evidence type="ECO:0000256" key="3">
    <source>
        <dbReference type="ARBA" id="ARBA00022801"/>
    </source>
</evidence>
<feature type="compositionally biased region" description="Basic and acidic residues" evidence="7">
    <location>
        <begin position="1042"/>
        <end position="1054"/>
    </location>
</feature>
<feature type="compositionally biased region" description="Basic and acidic residues" evidence="7">
    <location>
        <begin position="715"/>
        <end position="742"/>
    </location>
</feature>
<feature type="compositionally biased region" description="Acidic residues" evidence="7">
    <location>
        <begin position="567"/>
        <end position="581"/>
    </location>
</feature>
<feature type="region of interest" description="Disordered" evidence="7">
    <location>
        <begin position="951"/>
        <end position="1193"/>
    </location>
</feature>
<feature type="compositionally biased region" description="Low complexity" evidence="7">
    <location>
        <begin position="1091"/>
        <end position="1125"/>
    </location>
</feature>
<feature type="region of interest" description="Disordered" evidence="7">
    <location>
        <begin position="1652"/>
        <end position="1769"/>
    </location>
</feature>